<name>A0A1H9XA55_BUTFI</name>
<dbReference type="Pfam" id="PF13673">
    <property type="entry name" value="Acetyltransf_10"/>
    <property type="match status" value="1"/>
</dbReference>
<dbReference type="InterPro" id="IPR000182">
    <property type="entry name" value="GNAT_dom"/>
</dbReference>
<feature type="domain" description="N-acetyltransferase" evidence="1">
    <location>
        <begin position="1"/>
        <end position="150"/>
    </location>
</feature>
<keyword evidence="2" id="KW-0687">Ribonucleoprotein</keyword>
<dbReference type="PANTHER" id="PTHR43451:SF1">
    <property type="entry name" value="ACETYLTRANSFERASE"/>
    <property type="match status" value="1"/>
</dbReference>
<reference evidence="2 3" key="1">
    <citation type="submission" date="2016-10" db="EMBL/GenBank/DDBJ databases">
        <authorList>
            <person name="de Groot N.N."/>
        </authorList>
    </citation>
    <scope>NUCLEOTIDE SEQUENCE [LARGE SCALE GENOMIC DNA]</scope>
    <source>
        <strain evidence="2 3">AR40</strain>
    </source>
</reference>
<dbReference type="AlphaFoldDB" id="A0A1H9XA55"/>
<dbReference type="PANTHER" id="PTHR43451">
    <property type="entry name" value="ACETYLTRANSFERASE (GNAT) FAMILY PROTEIN"/>
    <property type="match status" value="1"/>
</dbReference>
<accession>A0A1H9XA55</accession>
<dbReference type="PROSITE" id="PS51186">
    <property type="entry name" value="GNAT"/>
    <property type="match status" value="1"/>
</dbReference>
<evidence type="ECO:0000313" key="3">
    <source>
        <dbReference type="Proteomes" id="UP000182584"/>
    </source>
</evidence>
<evidence type="ECO:0000259" key="1">
    <source>
        <dbReference type="PROSITE" id="PS51186"/>
    </source>
</evidence>
<dbReference type="CDD" id="cd04301">
    <property type="entry name" value="NAT_SF"/>
    <property type="match status" value="1"/>
</dbReference>
<sequence>MIRAAKETDFDSIRNITKTTIWSVYPKYYPSGAVQFFSKHHSDDRIKADINAGKIFLLEVDGIGVGTVTVADNEINRLFVLPDFQRKGYGRELMDFAEEIIRKKHEYIILDASLPAKQIYLKRGYVTTKYNMIETENGDYLCYDVMEKHL</sequence>
<dbReference type="RefSeq" id="WP_074759106.1">
    <property type="nucleotide sequence ID" value="NZ_FOGJ01000050.1"/>
</dbReference>
<gene>
    <name evidence="2" type="ORF">SAMN04487884_15022</name>
</gene>
<dbReference type="Gene3D" id="3.40.630.30">
    <property type="match status" value="1"/>
</dbReference>
<dbReference type="GO" id="GO:0016747">
    <property type="term" value="F:acyltransferase activity, transferring groups other than amino-acyl groups"/>
    <property type="evidence" value="ECO:0007669"/>
    <property type="project" value="InterPro"/>
</dbReference>
<keyword evidence="2" id="KW-0689">Ribosomal protein</keyword>
<dbReference type="EMBL" id="FOGJ01000050">
    <property type="protein sequence ID" value="SES42941.1"/>
    <property type="molecule type" value="Genomic_DNA"/>
</dbReference>
<protein>
    <submittedName>
        <fullName evidence="2">Ribosomal protein S18 acetylase RimI</fullName>
    </submittedName>
</protein>
<dbReference type="SUPFAM" id="SSF55729">
    <property type="entry name" value="Acyl-CoA N-acyltransferases (Nat)"/>
    <property type="match status" value="1"/>
</dbReference>
<dbReference type="InterPro" id="IPR016181">
    <property type="entry name" value="Acyl_CoA_acyltransferase"/>
</dbReference>
<dbReference type="OrthoDB" id="9800797at2"/>
<dbReference type="GO" id="GO:0005840">
    <property type="term" value="C:ribosome"/>
    <property type="evidence" value="ECO:0007669"/>
    <property type="project" value="UniProtKB-KW"/>
</dbReference>
<dbReference type="Proteomes" id="UP000182584">
    <property type="component" value="Unassembled WGS sequence"/>
</dbReference>
<proteinExistence type="predicted"/>
<organism evidence="2 3">
    <name type="scientific">Butyrivibrio fibrisolvens</name>
    <dbReference type="NCBI Taxonomy" id="831"/>
    <lineage>
        <taxon>Bacteria</taxon>
        <taxon>Bacillati</taxon>
        <taxon>Bacillota</taxon>
        <taxon>Clostridia</taxon>
        <taxon>Lachnospirales</taxon>
        <taxon>Lachnospiraceae</taxon>
        <taxon>Butyrivibrio</taxon>
    </lineage>
</organism>
<dbReference type="InterPro" id="IPR052564">
    <property type="entry name" value="N-acetyltrans/Recomb-assoc"/>
</dbReference>
<evidence type="ECO:0000313" key="2">
    <source>
        <dbReference type="EMBL" id="SES42941.1"/>
    </source>
</evidence>